<keyword evidence="3 6" id="KW-1133">Transmembrane helix</keyword>
<protein>
    <submittedName>
        <fullName evidence="7">Uncharacterized protein</fullName>
    </submittedName>
</protein>
<dbReference type="Proteomes" id="UP000186601">
    <property type="component" value="Unassembled WGS sequence"/>
</dbReference>
<sequence length="340" mass="35231">MSDSQGRKGGSSDVKQVGASDDATCLNANSPVSVSNAPSGTSSSTSPTPSSSGGVSSPETGGTTSKSNTGAIIGGILAGLFAIVAIAVLVVFLIRRRRKSSSYGRGVNFPYGSSRRSRRVESVDLDPPSNMGDGHSPVPVIHPYPYTAPGTVPTAPRTGTFTHNLSPSAHDLLSQHPQDAHYDTQTQFSSLSNPCSPSANSQHSRFPSAAGSGRLSLTTASQAGEGGAMSTVSSAARRKAAMAGMSSYNVPTRFIVHQDLEEAQPPDEGDIVELPPQYSERRAPIPGLSDVPSPSYVTPPPGLPPHNPLEHMDQGEVGTQLQKPIEPGTSSPTSPQFPHS</sequence>
<feature type="compositionally biased region" description="Pro residues" evidence="5">
    <location>
        <begin position="297"/>
        <end position="307"/>
    </location>
</feature>
<dbReference type="PANTHER" id="PTHR15549">
    <property type="entry name" value="PAIRED IMMUNOGLOBULIN-LIKE TYPE 2 RECEPTOR"/>
    <property type="match status" value="1"/>
</dbReference>
<feature type="transmembrane region" description="Helical" evidence="6">
    <location>
        <begin position="71"/>
        <end position="94"/>
    </location>
</feature>
<evidence type="ECO:0000256" key="5">
    <source>
        <dbReference type="SAM" id="MobiDB-lite"/>
    </source>
</evidence>
<evidence type="ECO:0000313" key="7">
    <source>
        <dbReference type="EMBL" id="PSS37618.1"/>
    </source>
</evidence>
<dbReference type="OrthoDB" id="2591431at2759"/>
<gene>
    <name evidence="7" type="ORF">PHLCEN_2v545</name>
</gene>
<dbReference type="GO" id="GO:0071944">
    <property type="term" value="C:cell periphery"/>
    <property type="evidence" value="ECO:0007669"/>
    <property type="project" value="UniProtKB-ARBA"/>
</dbReference>
<keyword evidence="8" id="KW-1185">Reference proteome</keyword>
<dbReference type="InterPro" id="IPR051694">
    <property type="entry name" value="Immunoregulatory_rcpt-like"/>
</dbReference>
<feature type="compositionally biased region" description="Polar residues" evidence="5">
    <location>
        <begin position="317"/>
        <end position="340"/>
    </location>
</feature>
<proteinExistence type="predicted"/>
<comment type="caution">
    <text evidence="7">The sequence shown here is derived from an EMBL/GenBank/DDBJ whole genome shotgun (WGS) entry which is preliminary data.</text>
</comment>
<evidence type="ECO:0000256" key="4">
    <source>
        <dbReference type="ARBA" id="ARBA00023136"/>
    </source>
</evidence>
<evidence type="ECO:0000256" key="2">
    <source>
        <dbReference type="ARBA" id="ARBA00022692"/>
    </source>
</evidence>
<reference evidence="7 8" key="1">
    <citation type="submission" date="2018-02" db="EMBL/GenBank/DDBJ databases">
        <title>Genome sequence of the basidiomycete white-rot fungus Phlebia centrifuga.</title>
        <authorList>
            <person name="Granchi Z."/>
            <person name="Peng M."/>
            <person name="de Vries R.P."/>
            <person name="Hilden K."/>
            <person name="Makela M.R."/>
            <person name="Grigoriev I."/>
            <person name="Riley R."/>
        </authorList>
    </citation>
    <scope>NUCLEOTIDE SEQUENCE [LARGE SCALE GENOMIC DNA]</scope>
    <source>
        <strain evidence="7 8">FBCC195</strain>
    </source>
</reference>
<organism evidence="7 8">
    <name type="scientific">Hermanssonia centrifuga</name>
    <dbReference type="NCBI Taxonomy" id="98765"/>
    <lineage>
        <taxon>Eukaryota</taxon>
        <taxon>Fungi</taxon>
        <taxon>Dikarya</taxon>
        <taxon>Basidiomycota</taxon>
        <taxon>Agaricomycotina</taxon>
        <taxon>Agaricomycetes</taxon>
        <taxon>Polyporales</taxon>
        <taxon>Meruliaceae</taxon>
        <taxon>Hermanssonia</taxon>
    </lineage>
</organism>
<dbReference type="GO" id="GO:0016020">
    <property type="term" value="C:membrane"/>
    <property type="evidence" value="ECO:0007669"/>
    <property type="project" value="UniProtKB-SubCell"/>
</dbReference>
<evidence type="ECO:0000256" key="3">
    <source>
        <dbReference type="ARBA" id="ARBA00022989"/>
    </source>
</evidence>
<feature type="region of interest" description="Disordered" evidence="5">
    <location>
        <begin position="113"/>
        <end position="137"/>
    </location>
</feature>
<comment type="subcellular location">
    <subcellularLocation>
        <location evidence="1">Membrane</location>
        <topology evidence="1">Single-pass membrane protein</topology>
    </subcellularLocation>
</comment>
<evidence type="ECO:0000256" key="6">
    <source>
        <dbReference type="SAM" id="Phobius"/>
    </source>
</evidence>
<evidence type="ECO:0000256" key="1">
    <source>
        <dbReference type="ARBA" id="ARBA00004167"/>
    </source>
</evidence>
<keyword evidence="2 6" id="KW-0812">Transmembrane</keyword>
<keyword evidence="4 6" id="KW-0472">Membrane</keyword>
<name>A0A2R6S5Q9_9APHY</name>
<evidence type="ECO:0000313" key="8">
    <source>
        <dbReference type="Proteomes" id="UP000186601"/>
    </source>
</evidence>
<feature type="compositionally biased region" description="Polar residues" evidence="5">
    <location>
        <begin position="183"/>
        <end position="205"/>
    </location>
</feature>
<dbReference type="PANTHER" id="PTHR15549:SF30">
    <property type="entry name" value="MID2 DOMAIN-CONTAINING PROTEIN"/>
    <property type="match status" value="1"/>
</dbReference>
<dbReference type="AlphaFoldDB" id="A0A2R6S5Q9"/>
<feature type="region of interest" description="Disordered" evidence="5">
    <location>
        <begin position="280"/>
        <end position="340"/>
    </location>
</feature>
<dbReference type="EMBL" id="MLYV02000034">
    <property type="protein sequence ID" value="PSS37618.1"/>
    <property type="molecule type" value="Genomic_DNA"/>
</dbReference>
<dbReference type="CDD" id="cd12087">
    <property type="entry name" value="TM_EGFR-like"/>
    <property type="match status" value="1"/>
</dbReference>
<feature type="compositionally biased region" description="Low complexity" evidence="5">
    <location>
        <begin position="32"/>
        <end position="65"/>
    </location>
</feature>
<feature type="region of interest" description="Disordered" evidence="5">
    <location>
        <begin position="1"/>
        <end position="65"/>
    </location>
</feature>
<dbReference type="STRING" id="98765.A0A2R6S5Q9"/>
<accession>A0A2R6S5Q9</accession>
<feature type="region of interest" description="Disordered" evidence="5">
    <location>
        <begin position="183"/>
        <end position="213"/>
    </location>
</feature>